<dbReference type="Pfam" id="PF09719">
    <property type="entry name" value="C_GCAxxG_C_C"/>
    <property type="match status" value="1"/>
</dbReference>
<gene>
    <name evidence="1" type="ORF">S01H1_14915</name>
</gene>
<accession>X0SZG5</accession>
<organism evidence="1">
    <name type="scientific">marine sediment metagenome</name>
    <dbReference type="NCBI Taxonomy" id="412755"/>
    <lineage>
        <taxon>unclassified sequences</taxon>
        <taxon>metagenomes</taxon>
        <taxon>ecological metagenomes</taxon>
    </lineage>
</organism>
<dbReference type="EMBL" id="BARS01007776">
    <property type="protein sequence ID" value="GAF69205.1"/>
    <property type="molecule type" value="Genomic_DNA"/>
</dbReference>
<proteinExistence type="predicted"/>
<comment type="caution">
    <text evidence="1">The sequence shown here is derived from an EMBL/GenBank/DDBJ whole genome shotgun (WGS) entry which is preliminary data.</text>
</comment>
<dbReference type="AlphaFoldDB" id="X0SZG5"/>
<dbReference type="InterPro" id="IPR010181">
    <property type="entry name" value="CGCAxxGCC_motif"/>
</dbReference>
<sequence>MAIGLRHGREKASRPSDRAYALAQEFRRRFEDEMGTISCRELTGVDLTTPEGLQRFRSSDLPKTVCRRARGVAFRAVMQISDEHRG</sequence>
<evidence type="ECO:0008006" key="2">
    <source>
        <dbReference type="Google" id="ProtNLM"/>
    </source>
</evidence>
<reference evidence="1" key="1">
    <citation type="journal article" date="2014" name="Front. Microbiol.">
        <title>High frequency of phylogenetically diverse reductive dehalogenase-homologous genes in deep subseafloor sedimentary metagenomes.</title>
        <authorList>
            <person name="Kawai M."/>
            <person name="Futagami T."/>
            <person name="Toyoda A."/>
            <person name="Takaki Y."/>
            <person name="Nishi S."/>
            <person name="Hori S."/>
            <person name="Arai W."/>
            <person name="Tsubouchi T."/>
            <person name="Morono Y."/>
            <person name="Uchiyama I."/>
            <person name="Ito T."/>
            <person name="Fujiyama A."/>
            <person name="Inagaki F."/>
            <person name="Takami H."/>
        </authorList>
    </citation>
    <scope>NUCLEOTIDE SEQUENCE</scope>
    <source>
        <strain evidence="1">Expedition CK06-06</strain>
    </source>
</reference>
<evidence type="ECO:0000313" key="1">
    <source>
        <dbReference type="EMBL" id="GAF69205.1"/>
    </source>
</evidence>
<name>X0SZG5_9ZZZZ</name>
<protein>
    <recommendedName>
        <fullName evidence="2">C_GCAxxG_C_C family protein</fullName>
    </recommendedName>
</protein>